<organism evidence="2 3">
    <name type="scientific">Chondromyces apiculatus DSM 436</name>
    <dbReference type="NCBI Taxonomy" id="1192034"/>
    <lineage>
        <taxon>Bacteria</taxon>
        <taxon>Pseudomonadati</taxon>
        <taxon>Myxococcota</taxon>
        <taxon>Polyangia</taxon>
        <taxon>Polyangiales</taxon>
        <taxon>Polyangiaceae</taxon>
        <taxon>Chondromyces</taxon>
    </lineage>
</organism>
<dbReference type="InterPro" id="IPR036908">
    <property type="entry name" value="RlpA-like_sf"/>
</dbReference>
<dbReference type="Gene3D" id="2.40.40.10">
    <property type="entry name" value="RlpA-like domain"/>
    <property type="match status" value="1"/>
</dbReference>
<name>A0A017T278_9BACT</name>
<feature type="domain" description="3D" evidence="1">
    <location>
        <begin position="103"/>
        <end position="157"/>
    </location>
</feature>
<dbReference type="STRING" id="1192034.CAP_6320"/>
<dbReference type="eggNOG" id="COG2821">
    <property type="taxonomic scope" value="Bacteria"/>
</dbReference>
<reference evidence="2 3" key="1">
    <citation type="submission" date="2013-05" db="EMBL/GenBank/DDBJ databases">
        <title>Genome assembly of Chondromyces apiculatus DSM 436.</title>
        <authorList>
            <person name="Sharma G."/>
            <person name="Khatri I."/>
            <person name="Kaur C."/>
            <person name="Mayilraj S."/>
            <person name="Subramanian S."/>
        </authorList>
    </citation>
    <scope>NUCLEOTIDE SEQUENCE [LARGE SCALE GENOMIC DNA]</scope>
    <source>
        <strain evidence="2 3">DSM 436</strain>
    </source>
</reference>
<comment type="caution">
    <text evidence="2">The sequence shown here is derived from an EMBL/GenBank/DDBJ whole genome shotgun (WGS) entry which is preliminary data.</text>
</comment>
<sequence>MGEEVFRNTYYDFPSEAEGAREVKVFDASCAPIASVTRAFHDAVCVQGSGRLASGATVSFARRGCACAEVCPRTGQQVCFERLDPGRFPHGRGAMGTAITPLRTVAVDVAVIPLGTAMFIPELAGLPLGNGTSHDGCFLAEDRGIKIVGRHVDVFTGDPAMTVRWNALFPSNRGVHVLPGDPRCAALSRRR</sequence>
<keyword evidence="3" id="KW-1185">Reference proteome</keyword>
<dbReference type="CDD" id="cd22785">
    <property type="entry name" value="DPBB_MltA-like"/>
    <property type="match status" value="1"/>
</dbReference>
<accession>A0A017T278</accession>
<dbReference type="Proteomes" id="UP000019678">
    <property type="component" value="Unassembled WGS sequence"/>
</dbReference>
<dbReference type="AlphaFoldDB" id="A0A017T278"/>
<proteinExistence type="predicted"/>
<dbReference type="SUPFAM" id="SSF50685">
    <property type="entry name" value="Barwin-like endoglucanases"/>
    <property type="match status" value="1"/>
</dbReference>
<dbReference type="GO" id="GO:0009254">
    <property type="term" value="P:peptidoglycan turnover"/>
    <property type="evidence" value="ECO:0007669"/>
    <property type="project" value="InterPro"/>
</dbReference>
<dbReference type="GO" id="GO:0004553">
    <property type="term" value="F:hydrolase activity, hydrolyzing O-glycosyl compounds"/>
    <property type="evidence" value="ECO:0007669"/>
    <property type="project" value="InterPro"/>
</dbReference>
<evidence type="ECO:0000259" key="1">
    <source>
        <dbReference type="Pfam" id="PF06725"/>
    </source>
</evidence>
<dbReference type="InterPro" id="IPR010611">
    <property type="entry name" value="3D_dom"/>
</dbReference>
<dbReference type="Pfam" id="PF06725">
    <property type="entry name" value="3D"/>
    <property type="match status" value="1"/>
</dbReference>
<dbReference type="EMBL" id="ASRX01000052">
    <property type="protein sequence ID" value="EYF03057.1"/>
    <property type="molecule type" value="Genomic_DNA"/>
</dbReference>
<evidence type="ECO:0000313" key="3">
    <source>
        <dbReference type="Proteomes" id="UP000019678"/>
    </source>
</evidence>
<protein>
    <submittedName>
        <fullName evidence="2">Skin secretory protein xP2 (Protein APEG)</fullName>
    </submittedName>
</protein>
<dbReference type="GO" id="GO:0019867">
    <property type="term" value="C:outer membrane"/>
    <property type="evidence" value="ECO:0007669"/>
    <property type="project" value="InterPro"/>
</dbReference>
<evidence type="ECO:0000313" key="2">
    <source>
        <dbReference type="EMBL" id="EYF03057.1"/>
    </source>
</evidence>
<gene>
    <name evidence="2" type="ORF">CAP_6320</name>
</gene>